<evidence type="ECO:0000313" key="2">
    <source>
        <dbReference type="EMBL" id="VDK79048.1"/>
    </source>
</evidence>
<evidence type="ECO:0000256" key="1">
    <source>
        <dbReference type="SAM" id="MobiDB-lite"/>
    </source>
</evidence>
<feature type="region of interest" description="Disordered" evidence="1">
    <location>
        <begin position="28"/>
        <end position="48"/>
    </location>
</feature>
<accession>A0A3P6UIS5</accession>
<dbReference type="EMBL" id="UYRX01000273">
    <property type="protein sequence ID" value="VDK79048.1"/>
    <property type="molecule type" value="Genomic_DNA"/>
</dbReference>
<evidence type="ECO:0000313" key="3">
    <source>
        <dbReference type="Proteomes" id="UP000277928"/>
    </source>
</evidence>
<feature type="compositionally biased region" description="Polar residues" evidence="1">
    <location>
        <begin position="37"/>
        <end position="48"/>
    </location>
</feature>
<dbReference type="OrthoDB" id="5859298at2759"/>
<dbReference type="AlphaFoldDB" id="A0A3P6UIS5"/>
<protein>
    <submittedName>
        <fullName evidence="2">Uncharacterized protein</fullName>
    </submittedName>
</protein>
<sequence>MPLFESCCSSSTIDRKKSTAYAPSISELEKEQREDNYQPTSPSTSQHTAKASETLLKLKFNYRDTRCRIDYCIFMINLGAYMVEENIVFLIDDKSACSEMITYWYDLLLSPKQRSSCCSCREANGSEQEASTVRFNEGLSTGSTEMLYATKFYQNCVDEDMESRWMKVYEEQKNVEQTSHGNGEDKQVITGKLSTQSAIEMDRSKFGKSSAFLEKTHSVEAKGGNFRSHLQRCHEMENIDKVTQHG</sequence>
<proteinExistence type="predicted"/>
<name>A0A3P6UIS5_LITSI</name>
<dbReference type="Proteomes" id="UP000277928">
    <property type="component" value="Unassembled WGS sequence"/>
</dbReference>
<keyword evidence="3" id="KW-1185">Reference proteome</keyword>
<organism evidence="2 3">
    <name type="scientific">Litomosoides sigmodontis</name>
    <name type="common">Filarial nematode worm</name>
    <dbReference type="NCBI Taxonomy" id="42156"/>
    <lineage>
        <taxon>Eukaryota</taxon>
        <taxon>Metazoa</taxon>
        <taxon>Ecdysozoa</taxon>
        <taxon>Nematoda</taxon>
        <taxon>Chromadorea</taxon>
        <taxon>Rhabditida</taxon>
        <taxon>Spirurina</taxon>
        <taxon>Spiruromorpha</taxon>
        <taxon>Filarioidea</taxon>
        <taxon>Onchocercidae</taxon>
        <taxon>Litomosoides</taxon>
    </lineage>
</organism>
<reference evidence="2 3" key="1">
    <citation type="submission" date="2018-08" db="EMBL/GenBank/DDBJ databases">
        <authorList>
            <person name="Laetsch R D."/>
            <person name="Stevens L."/>
            <person name="Kumar S."/>
            <person name="Blaxter L. M."/>
        </authorList>
    </citation>
    <scope>NUCLEOTIDE SEQUENCE [LARGE SCALE GENOMIC DNA]</scope>
</reference>
<dbReference type="OMA" id="AYMVEEN"/>
<gene>
    <name evidence="2" type="ORF">NLS_LOCUS4329</name>
</gene>